<dbReference type="InterPro" id="IPR015947">
    <property type="entry name" value="PUA-like_sf"/>
</dbReference>
<evidence type="ECO:0000256" key="1">
    <source>
        <dbReference type="ARBA" id="ARBA00004496"/>
    </source>
</evidence>
<dbReference type="PANTHER" id="PTHR30027">
    <property type="entry name" value="RIBOSOMAL RNA SMALL SUBUNIT METHYLTRANSFERASE E"/>
    <property type="match status" value="1"/>
</dbReference>
<dbReference type="GO" id="GO:0032259">
    <property type="term" value="P:methylation"/>
    <property type="evidence" value="ECO:0007669"/>
    <property type="project" value="UniProtKB-KW"/>
</dbReference>
<keyword evidence="9 12" id="KW-0949">S-adenosyl-L-methionine</keyword>
<evidence type="ECO:0000256" key="7">
    <source>
        <dbReference type="ARBA" id="ARBA00022603"/>
    </source>
</evidence>
<keyword evidence="7 12" id="KW-0489">Methyltransferase</keyword>
<dbReference type="PIRSF" id="PIRSF015601">
    <property type="entry name" value="MTase_slr0722"/>
    <property type="match status" value="1"/>
</dbReference>
<dbReference type="InterPro" id="IPR029026">
    <property type="entry name" value="tRNA_m1G_MTases_N"/>
</dbReference>
<evidence type="ECO:0000256" key="12">
    <source>
        <dbReference type="PIRNR" id="PIRNR015601"/>
    </source>
</evidence>
<evidence type="ECO:0000313" key="15">
    <source>
        <dbReference type="EMBL" id="MEA0970916.1"/>
    </source>
</evidence>
<name>A0ABU5NCN3_9RICK</name>
<protein>
    <recommendedName>
        <fullName evidence="4 12">Ribosomal RNA small subunit methyltransferase E</fullName>
        <ecNumber evidence="3 12">2.1.1.193</ecNumber>
    </recommendedName>
</protein>
<evidence type="ECO:0000256" key="3">
    <source>
        <dbReference type="ARBA" id="ARBA00012328"/>
    </source>
</evidence>
<dbReference type="Gene3D" id="2.40.240.20">
    <property type="entry name" value="Hypothetical PUA domain-like, domain 1"/>
    <property type="match status" value="1"/>
</dbReference>
<evidence type="ECO:0000313" key="16">
    <source>
        <dbReference type="Proteomes" id="UP001291687"/>
    </source>
</evidence>
<organism evidence="15 16">
    <name type="scientific">Candidatus Megaera venefica</name>
    <dbReference type="NCBI Taxonomy" id="2055910"/>
    <lineage>
        <taxon>Bacteria</taxon>
        <taxon>Pseudomonadati</taxon>
        <taxon>Pseudomonadota</taxon>
        <taxon>Alphaproteobacteria</taxon>
        <taxon>Rickettsiales</taxon>
        <taxon>Rickettsiaceae</taxon>
        <taxon>Candidatus Megaera</taxon>
    </lineage>
</organism>
<evidence type="ECO:0000259" key="14">
    <source>
        <dbReference type="Pfam" id="PF20260"/>
    </source>
</evidence>
<dbReference type="Pfam" id="PF20260">
    <property type="entry name" value="PUA_4"/>
    <property type="match status" value="1"/>
</dbReference>
<keyword evidence="8 12" id="KW-0808">Transferase</keyword>
<evidence type="ECO:0000256" key="4">
    <source>
        <dbReference type="ARBA" id="ARBA00013673"/>
    </source>
</evidence>
<comment type="catalytic activity">
    <reaction evidence="11 12">
        <text>uridine(1498) in 16S rRNA + S-adenosyl-L-methionine = N(3)-methyluridine(1498) in 16S rRNA + S-adenosyl-L-homocysteine + H(+)</text>
        <dbReference type="Rhea" id="RHEA:42920"/>
        <dbReference type="Rhea" id="RHEA-COMP:10283"/>
        <dbReference type="Rhea" id="RHEA-COMP:10284"/>
        <dbReference type="ChEBI" id="CHEBI:15378"/>
        <dbReference type="ChEBI" id="CHEBI:57856"/>
        <dbReference type="ChEBI" id="CHEBI:59789"/>
        <dbReference type="ChEBI" id="CHEBI:65315"/>
        <dbReference type="ChEBI" id="CHEBI:74502"/>
        <dbReference type="EC" id="2.1.1.193"/>
    </reaction>
</comment>
<dbReference type="InterPro" id="IPR046887">
    <property type="entry name" value="RsmE_PUA-like"/>
</dbReference>
<evidence type="ECO:0000256" key="8">
    <source>
        <dbReference type="ARBA" id="ARBA00022679"/>
    </source>
</evidence>
<feature type="domain" description="Ribosomal RNA small subunit methyltransferase E methyltransferase" evidence="13">
    <location>
        <begin position="82"/>
        <end position="236"/>
    </location>
</feature>
<comment type="similarity">
    <text evidence="2 12">Belongs to the RNA methyltransferase RsmE family.</text>
</comment>
<dbReference type="GO" id="GO:0008168">
    <property type="term" value="F:methyltransferase activity"/>
    <property type="evidence" value="ECO:0007669"/>
    <property type="project" value="UniProtKB-KW"/>
</dbReference>
<dbReference type="SUPFAM" id="SSF75217">
    <property type="entry name" value="alpha/beta knot"/>
    <property type="match status" value="1"/>
</dbReference>
<comment type="subcellular location">
    <subcellularLocation>
        <location evidence="1 12">Cytoplasm</location>
    </subcellularLocation>
</comment>
<evidence type="ECO:0000256" key="6">
    <source>
        <dbReference type="ARBA" id="ARBA00022552"/>
    </source>
</evidence>
<evidence type="ECO:0000256" key="9">
    <source>
        <dbReference type="ARBA" id="ARBA00022691"/>
    </source>
</evidence>
<dbReference type="InterPro" id="IPR029028">
    <property type="entry name" value="Alpha/beta_knot_MTases"/>
</dbReference>
<proteinExistence type="inferred from homology"/>
<dbReference type="PANTHER" id="PTHR30027:SF3">
    <property type="entry name" value="16S RRNA (URACIL(1498)-N(3))-METHYLTRANSFERASE"/>
    <property type="match status" value="1"/>
</dbReference>
<dbReference type="Gene3D" id="3.40.1280.10">
    <property type="match status" value="1"/>
</dbReference>
<dbReference type="EC" id="2.1.1.193" evidence="3 12"/>
<keyword evidence="6 12" id="KW-0698">rRNA processing</keyword>
<dbReference type="Proteomes" id="UP001291687">
    <property type="component" value="Unassembled WGS sequence"/>
</dbReference>
<dbReference type="SUPFAM" id="SSF88697">
    <property type="entry name" value="PUA domain-like"/>
    <property type="match status" value="1"/>
</dbReference>
<sequence length="242" mass="27501">MKFSHLTRLYTSQSICKNQTLKIENEDFHYLKSVMRLKKSDIFRVFNAIDGEFAAKVEEFVGKSHVTVRIESQIRAVTVEKELILALCLIKPDRMTEAIKSATALGVTKIIPLLSERTQYKTINKGKMERCIISATEQSERFKPAELAQEMQLSEFCKLPEIEQVIFACESEIKTNRIIDIPKLKRTIAVLIGPEGGFSENEMRHIKSYDHVYPISLGNTVLRTETAVTAALACVQMMRNNA</sequence>
<comment type="function">
    <text evidence="10 12">Specifically methylates the N3 position of the uracil ring of uridine 1498 (m3U1498) in 16S rRNA. Acts on the fully assembled 30S ribosomal subunit.</text>
</comment>
<evidence type="ECO:0000256" key="5">
    <source>
        <dbReference type="ARBA" id="ARBA00022490"/>
    </source>
</evidence>
<keyword evidence="16" id="KW-1185">Reference proteome</keyword>
<dbReference type="NCBIfam" id="TIGR00046">
    <property type="entry name" value="RsmE family RNA methyltransferase"/>
    <property type="match status" value="1"/>
</dbReference>
<reference evidence="15 16" key="1">
    <citation type="submission" date="2023-03" db="EMBL/GenBank/DDBJ databases">
        <title>Host association and intracellularity evolved multiple times independently in the Rickettsiales.</title>
        <authorList>
            <person name="Castelli M."/>
            <person name="Nardi T."/>
            <person name="Gammuto L."/>
            <person name="Bellinzona G."/>
            <person name="Sabaneyeva E."/>
            <person name="Potekhin A."/>
            <person name="Serra V."/>
            <person name="Petroni G."/>
            <person name="Sassera D."/>
        </authorList>
    </citation>
    <scope>NUCLEOTIDE SEQUENCE [LARGE SCALE GENOMIC DNA]</scope>
    <source>
        <strain evidence="15 16">Sr 2-6</strain>
    </source>
</reference>
<dbReference type="Pfam" id="PF04452">
    <property type="entry name" value="Methyltrans_RNA"/>
    <property type="match status" value="1"/>
</dbReference>
<evidence type="ECO:0000256" key="2">
    <source>
        <dbReference type="ARBA" id="ARBA00005528"/>
    </source>
</evidence>
<dbReference type="InterPro" id="IPR046886">
    <property type="entry name" value="RsmE_MTase_dom"/>
</dbReference>
<feature type="domain" description="Ribosomal RNA small subunit methyltransferase E PUA-like" evidence="14">
    <location>
        <begin position="23"/>
        <end position="71"/>
    </location>
</feature>
<evidence type="ECO:0000256" key="11">
    <source>
        <dbReference type="ARBA" id="ARBA00047944"/>
    </source>
</evidence>
<gene>
    <name evidence="15" type="ORF">Megvenef_00885</name>
</gene>
<dbReference type="InterPro" id="IPR006700">
    <property type="entry name" value="RsmE"/>
</dbReference>
<comment type="caution">
    <text evidence="15">The sequence shown here is derived from an EMBL/GenBank/DDBJ whole genome shotgun (WGS) entry which is preliminary data.</text>
</comment>
<keyword evidence="5 12" id="KW-0963">Cytoplasm</keyword>
<dbReference type="EMBL" id="JARJFB010000060">
    <property type="protein sequence ID" value="MEA0970916.1"/>
    <property type="molecule type" value="Genomic_DNA"/>
</dbReference>
<dbReference type="CDD" id="cd18084">
    <property type="entry name" value="RsmE-like"/>
    <property type="match status" value="1"/>
</dbReference>
<evidence type="ECO:0000259" key="13">
    <source>
        <dbReference type="Pfam" id="PF04452"/>
    </source>
</evidence>
<evidence type="ECO:0000256" key="10">
    <source>
        <dbReference type="ARBA" id="ARBA00025699"/>
    </source>
</evidence>
<accession>A0ABU5NCN3</accession>